<dbReference type="PANTHER" id="PTHR28554:SF1">
    <property type="entry name" value="LARGE RIBOSOMAL SUBUNIT PROTEIN ML45"/>
    <property type="match status" value="1"/>
</dbReference>
<evidence type="ECO:0000256" key="4">
    <source>
        <dbReference type="ARBA" id="ARBA00023128"/>
    </source>
</evidence>
<dbReference type="OrthoDB" id="19619at2759"/>
<feature type="domain" description="Tim44-like" evidence="9">
    <location>
        <begin position="126"/>
        <end position="276"/>
    </location>
</feature>
<keyword evidence="3 11" id="KW-0689">Ribosomal protein</keyword>
<evidence type="ECO:0000259" key="9">
    <source>
        <dbReference type="SMART" id="SM00978"/>
    </source>
</evidence>
<dbReference type="KEGG" id="aten:116300038"/>
<dbReference type="InterPro" id="IPR007379">
    <property type="entry name" value="Tim44-like_dom"/>
</dbReference>
<evidence type="ECO:0000256" key="3">
    <source>
        <dbReference type="ARBA" id="ARBA00022980"/>
    </source>
</evidence>
<dbReference type="InParanoid" id="A0A6P8IDW2"/>
<keyword evidence="4" id="KW-0496">Mitochondrion</keyword>
<dbReference type="GeneID" id="116300038"/>
<keyword evidence="2" id="KW-0809">Transit peptide</keyword>
<keyword evidence="10" id="KW-1185">Reference proteome</keyword>
<organism evidence="10 11">
    <name type="scientific">Actinia tenebrosa</name>
    <name type="common">Australian red waratah sea anemone</name>
    <dbReference type="NCBI Taxonomy" id="6105"/>
    <lineage>
        <taxon>Eukaryota</taxon>
        <taxon>Metazoa</taxon>
        <taxon>Cnidaria</taxon>
        <taxon>Anthozoa</taxon>
        <taxon>Hexacorallia</taxon>
        <taxon>Actiniaria</taxon>
        <taxon>Actiniidae</taxon>
        <taxon>Actinia</taxon>
    </lineage>
</organism>
<evidence type="ECO:0000256" key="7">
    <source>
        <dbReference type="ARBA" id="ARBA00039448"/>
    </source>
</evidence>
<dbReference type="AlphaFoldDB" id="A0A6P8IDW2"/>
<evidence type="ECO:0000256" key="1">
    <source>
        <dbReference type="ARBA" id="ARBA00004173"/>
    </source>
</evidence>
<dbReference type="InterPro" id="IPR051975">
    <property type="entry name" value="mtLSU_mL45"/>
</dbReference>
<keyword evidence="5" id="KW-0687">Ribonucleoprotein</keyword>
<dbReference type="Proteomes" id="UP000515163">
    <property type="component" value="Unplaced"/>
</dbReference>
<dbReference type="PANTHER" id="PTHR28554">
    <property type="entry name" value="39S RIBOSOMAL PROTEIN L45, MITOCHONDRIAL"/>
    <property type="match status" value="1"/>
</dbReference>
<dbReference type="GO" id="GO:1990904">
    <property type="term" value="C:ribonucleoprotein complex"/>
    <property type="evidence" value="ECO:0007669"/>
    <property type="project" value="UniProtKB-KW"/>
</dbReference>
<gene>
    <name evidence="11" type="primary">LOC116300038</name>
</gene>
<dbReference type="Pfam" id="PF04280">
    <property type="entry name" value="Tim44"/>
    <property type="match status" value="1"/>
</dbReference>
<evidence type="ECO:0000256" key="2">
    <source>
        <dbReference type="ARBA" id="ARBA00022946"/>
    </source>
</evidence>
<dbReference type="SMART" id="SM00978">
    <property type="entry name" value="Tim44"/>
    <property type="match status" value="1"/>
</dbReference>
<dbReference type="Gene3D" id="3.10.450.240">
    <property type="match status" value="1"/>
</dbReference>
<dbReference type="InterPro" id="IPR032710">
    <property type="entry name" value="NTF2-like_dom_sf"/>
</dbReference>
<reference evidence="11" key="1">
    <citation type="submission" date="2025-08" db="UniProtKB">
        <authorList>
            <consortium name="RefSeq"/>
        </authorList>
    </citation>
    <scope>IDENTIFICATION</scope>
    <source>
        <tissue evidence="11">Tentacle</tissue>
    </source>
</reference>
<evidence type="ECO:0000256" key="5">
    <source>
        <dbReference type="ARBA" id="ARBA00023274"/>
    </source>
</evidence>
<accession>A0A6P8IDW2</accession>
<proteinExistence type="inferred from homology"/>
<comment type="similarity">
    <text evidence="6">Belongs to the mitochondrion-specific ribosomal protein mL45 family.</text>
</comment>
<comment type="subcellular location">
    <subcellularLocation>
        <location evidence="1">Mitochondrion</location>
    </subcellularLocation>
</comment>
<evidence type="ECO:0000256" key="8">
    <source>
        <dbReference type="ARBA" id="ARBA00043031"/>
    </source>
</evidence>
<dbReference type="SUPFAM" id="SSF54427">
    <property type="entry name" value="NTF2-like"/>
    <property type="match status" value="1"/>
</dbReference>
<dbReference type="FunCoup" id="A0A6P8IDW2">
    <property type="interactions" value="793"/>
</dbReference>
<evidence type="ECO:0000313" key="11">
    <source>
        <dbReference type="RefSeq" id="XP_031564657.1"/>
    </source>
</evidence>
<evidence type="ECO:0000256" key="6">
    <source>
        <dbReference type="ARBA" id="ARBA00038073"/>
    </source>
</evidence>
<evidence type="ECO:0000313" key="10">
    <source>
        <dbReference type="Proteomes" id="UP000515163"/>
    </source>
</evidence>
<dbReference type="GO" id="GO:0005739">
    <property type="term" value="C:mitochondrion"/>
    <property type="evidence" value="ECO:0007669"/>
    <property type="project" value="UniProtKB-SubCell"/>
</dbReference>
<protein>
    <recommendedName>
        <fullName evidence="7">Large ribosomal subunit protein mL45</fullName>
    </recommendedName>
    <alternativeName>
        <fullName evidence="8">39S ribosomal protein L45, mitochondrial</fullName>
    </alternativeName>
</protein>
<name>A0A6P8IDW2_ACTTE</name>
<sequence>MAVVIRRTFTQTRFQVISRLFVANSTNPSHILGSICIIPNRTKISKTSPFGKRPNPKEAQRENFVKTNPNIKDMVGKNTSTRSPPVIIDSTGAVVSDYIPLDKKAFILTPTGLNQRWSAFKNGLWTIYSLAFIKKYCKPFKLRPFAQEAQDVYINVNKALMSKDKKKLEELATGSVYHALKKEFFPDNKQLHWRFVRELERPRVVHARVVPVDSKENLFAQVTVKINSEQVMAVKDKHGRHVKGSDKVVKKLIDFVVLERHLPNKYGRWRVCGKVFQPAQQTETINQLPASAQPSSS</sequence>
<dbReference type="GO" id="GO:0005840">
    <property type="term" value="C:ribosome"/>
    <property type="evidence" value="ECO:0007669"/>
    <property type="project" value="UniProtKB-KW"/>
</dbReference>
<dbReference type="RefSeq" id="XP_031564657.1">
    <property type="nucleotide sequence ID" value="XM_031708797.1"/>
</dbReference>